<dbReference type="Gene3D" id="1.10.10.60">
    <property type="entry name" value="Homeodomain-like"/>
    <property type="match status" value="1"/>
</dbReference>
<evidence type="ECO:0000256" key="4">
    <source>
        <dbReference type="ARBA" id="ARBA00023242"/>
    </source>
</evidence>
<evidence type="ECO:0000256" key="5">
    <source>
        <dbReference type="PROSITE-ProRule" id="PRU00108"/>
    </source>
</evidence>
<evidence type="ECO:0000256" key="1">
    <source>
        <dbReference type="ARBA" id="ARBA00004123"/>
    </source>
</evidence>
<feature type="compositionally biased region" description="Acidic residues" evidence="7">
    <location>
        <begin position="274"/>
        <end position="291"/>
    </location>
</feature>
<feature type="domain" description="Homeobox" evidence="8">
    <location>
        <begin position="195"/>
        <end position="255"/>
    </location>
</feature>
<keyword evidence="11" id="KW-1185">Reference proteome</keyword>
<dbReference type="SUPFAM" id="SSF46689">
    <property type="entry name" value="Homeodomain-like"/>
    <property type="match status" value="1"/>
</dbReference>
<evidence type="ECO:0000313" key="10">
    <source>
        <dbReference type="EMBL" id="CAF3952294.1"/>
    </source>
</evidence>
<comment type="caution">
    <text evidence="10">The sequence shown here is derived from an EMBL/GenBank/DDBJ whole genome shotgun (WGS) entry which is preliminary data.</text>
</comment>
<evidence type="ECO:0000313" key="9">
    <source>
        <dbReference type="EMBL" id="CAF2016034.1"/>
    </source>
</evidence>
<dbReference type="InterPro" id="IPR050848">
    <property type="entry name" value="Homeobox_TF"/>
</dbReference>
<dbReference type="EMBL" id="CAJOBG010001711">
    <property type="protein sequence ID" value="CAF3952294.1"/>
    <property type="molecule type" value="Genomic_DNA"/>
</dbReference>
<dbReference type="PROSITE" id="PS50071">
    <property type="entry name" value="HOMEOBOX_2"/>
    <property type="match status" value="1"/>
</dbReference>
<proteinExistence type="predicted"/>
<dbReference type="GO" id="GO:0003677">
    <property type="term" value="F:DNA binding"/>
    <property type="evidence" value="ECO:0007669"/>
    <property type="project" value="UniProtKB-UniRule"/>
</dbReference>
<evidence type="ECO:0000256" key="3">
    <source>
        <dbReference type="ARBA" id="ARBA00023155"/>
    </source>
</evidence>
<organism evidence="10 11">
    <name type="scientific">Rotaria magnacalcarata</name>
    <dbReference type="NCBI Taxonomy" id="392030"/>
    <lineage>
        <taxon>Eukaryota</taxon>
        <taxon>Metazoa</taxon>
        <taxon>Spiralia</taxon>
        <taxon>Gnathifera</taxon>
        <taxon>Rotifera</taxon>
        <taxon>Eurotatoria</taxon>
        <taxon>Bdelloidea</taxon>
        <taxon>Philodinida</taxon>
        <taxon>Philodinidae</taxon>
        <taxon>Rotaria</taxon>
    </lineage>
</organism>
<evidence type="ECO:0000256" key="2">
    <source>
        <dbReference type="ARBA" id="ARBA00023125"/>
    </source>
</evidence>
<protein>
    <recommendedName>
        <fullName evidence="8">Homeobox domain-containing protein</fullName>
    </recommendedName>
</protein>
<dbReference type="EMBL" id="CAJNRF010001554">
    <property type="protein sequence ID" value="CAF2016034.1"/>
    <property type="molecule type" value="Genomic_DNA"/>
</dbReference>
<sequence length="301" mass="33772">MNCSVYSSSFLSPYRNSHPHQLSSFRIDDILKAPTSISPTFIDPTALWSSFAAQLLAYSPELLSVSTATTTTTTAAALPNDISPSLISPQKHPHHRHQYHPYLSISRHSPTAKIQHDSTSNLTTSTNNNNYQHSLSPLSIKDKIQHQHIDRKECLSSMIPSSSHHQASPANAAAVYWPYLYSRCNPTAVSTASVSRRKGGQIRFSAEQSLQLEKKFEISQYLSPVERKQIAKTLHLSERQIKTWFQNRRAKHRRSAATVVKKDMDKSCSSPQQTDDEDDDDDDIDIDDNVDEEHATSSNSN</sequence>
<dbReference type="CDD" id="cd00086">
    <property type="entry name" value="homeodomain"/>
    <property type="match status" value="1"/>
</dbReference>
<evidence type="ECO:0000256" key="7">
    <source>
        <dbReference type="SAM" id="MobiDB-lite"/>
    </source>
</evidence>
<dbReference type="InterPro" id="IPR009057">
    <property type="entry name" value="Homeodomain-like_sf"/>
</dbReference>
<keyword evidence="4 5" id="KW-0539">Nucleus</keyword>
<dbReference type="GO" id="GO:0005634">
    <property type="term" value="C:nucleus"/>
    <property type="evidence" value="ECO:0007669"/>
    <property type="project" value="UniProtKB-SubCell"/>
</dbReference>
<evidence type="ECO:0000313" key="11">
    <source>
        <dbReference type="Proteomes" id="UP000663866"/>
    </source>
</evidence>
<dbReference type="SMART" id="SM00389">
    <property type="entry name" value="HOX"/>
    <property type="match status" value="1"/>
</dbReference>
<accession>A0A819KT34</accession>
<gene>
    <name evidence="10" type="ORF">OVN521_LOCUS12316</name>
    <name evidence="9" type="ORF">WKI299_LOCUS5486</name>
</gene>
<feature type="region of interest" description="Disordered" evidence="7">
    <location>
        <begin position="247"/>
        <end position="301"/>
    </location>
</feature>
<keyword evidence="3 5" id="KW-0371">Homeobox</keyword>
<dbReference type="PRINTS" id="PR00024">
    <property type="entry name" value="HOMEOBOX"/>
</dbReference>
<dbReference type="AlphaFoldDB" id="A0A819KT34"/>
<dbReference type="PANTHER" id="PTHR24333">
    <property type="entry name" value="HOMEO BOX HB9 LIKE A-RELATED"/>
    <property type="match status" value="1"/>
</dbReference>
<evidence type="ECO:0000256" key="6">
    <source>
        <dbReference type="RuleBase" id="RU000682"/>
    </source>
</evidence>
<dbReference type="GO" id="GO:0000981">
    <property type="term" value="F:DNA-binding transcription factor activity, RNA polymerase II-specific"/>
    <property type="evidence" value="ECO:0007669"/>
    <property type="project" value="InterPro"/>
</dbReference>
<evidence type="ECO:0000259" key="8">
    <source>
        <dbReference type="PROSITE" id="PS50071"/>
    </source>
</evidence>
<comment type="subcellular location">
    <subcellularLocation>
        <location evidence="1 5 6">Nucleus</location>
    </subcellularLocation>
</comment>
<dbReference type="PROSITE" id="PS00027">
    <property type="entry name" value="HOMEOBOX_1"/>
    <property type="match status" value="1"/>
</dbReference>
<dbReference type="InterPro" id="IPR017970">
    <property type="entry name" value="Homeobox_CS"/>
</dbReference>
<dbReference type="InterPro" id="IPR020479">
    <property type="entry name" value="HD_metazoa"/>
</dbReference>
<reference evidence="10" key="1">
    <citation type="submission" date="2021-02" db="EMBL/GenBank/DDBJ databases">
        <authorList>
            <person name="Nowell W R."/>
        </authorList>
    </citation>
    <scope>NUCLEOTIDE SEQUENCE</scope>
</reference>
<dbReference type="PANTHER" id="PTHR24333:SF5">
    <property type="entry name" value="VENT HOMEOBOX"/>
    <property type="match status" value="1"/>
</dbReference>
<dbReference type="InterPro" id="IPR001356">
    <property type="entry name" value="HD"/>
</dbReference>
<keyword evidence="2 5" id="KW-0238">DNA-binding</keyword>
<dbReference type="Proteomes" id="UP000663866">
    <property type="component" value="Unassembled WGS sequence"/>
</dbReference>
<name>A0A819KT34_9BILA</name>
<dbReference type="Proteomes" id="UP000663856">
    <property type="component" value="Unassembled WGS sequence"/>
</dbReference>
<dbReference type="Pfam" id="PF00046">
    <property type="entry name" value="Homeodomain"/>
    <property type="match status" value="1"/>
</dbReference>
<feature type="DNA-binding region" description="Homeobox" evidence="5">
    <location>
        <begin position="197"/>
        <end position="256"/>
    </location>
</feature>